<accession>A0ACB5TH51</accession>
<evidence type="ECO:0000313" key="1">
    <source>
        <dbReference type="EMBL" id="GME88146.1"/>
    </source>
</evidence>
<protein>
    <submittedName>
        <fullName evidence="1">Unnamed protein product</fullName>
    </submittedName>
</protein>
<keyword evidence="2" id="KW-1185">Reference proteome</keyword>
<dbReference type="EMBL" id="BSXV01000225">
    <property type="protein sequence ID" value="GME88146.1"/>
    <property type="molecule type" value="Genomic_DNA"/>
</dbReference>
<gene>
    <name evidence="1" type="ORF">Cboi01_000074200</name>
</gene>
<evidence type="ECO:0000313" key="2">
    <source>
        <dbReference type="Proteomes" id="UP001165101"/>
    </source>
</evidence>
<comment type="caution">
    <text evidence="1">The sequence shown here is derived from an EMBL/GenBank/DDBJ whole genome shotgun (WGS) entry which is preliminary data.</text>
</comment>
<dbReference type="Proteomes" id="UP001165101">
    <property type="component" value="Unassembled WGS sequence"/>
</dbReference>
<reference evidence="1" key="1">
    <citation type="submission" date="2023-04" db="EMBL/GenBank/DDBJ databases">
        <title>Candida boidinii NBRC 1967.</title>
        <authorList>
            <person name="Ichikawa N."/>
            <person name="Sato H."/>
            <person name="Tonouchi N."/>
        </authorList>
    </citation>
    <scope>NUCLEOTIDE SEQUENCE</scope>
    <source>
        <strain evidence="1">NBRC 1967</strain>
    </source>
</reference>
<sequence length="462" mass="52932">MEPSCDQLYNRAIELLENTDQYRIIILLIGAPGTGKTTVANKLVNKLNKEFNRRQQNKQQRENKLINSKDTTNQNVNIEEYFKDTLKDLPVYEKDNFNPSPEDDSFKPRKFKYNDNKYSVIGRGGLKYSQIELSNDTATHSIDSNNINNENVEFAKRISMDGFHLPRDLLSSFKDPQEAFDKRGSPKTFDPYMVSTLSTLLKDTCKTKVPSEILKKKENKHDVFFTLDSNVTGIPTIRAPDFNHELKDPTLNGITIDSRPRVLVFEGLYLLLNKPIWSNIYSSFQNRLTLSTLENCKKSLTKSKPTTPTARKLTSSSHITNFRVPNHNTRKRLQFYISVQDDSMKVTTINPGHIYYKDNNTIVNEPAEVDNVTSESPEITTANERNYSSLTTSKNGVVSEFWKIEIPDGKITSKRVANRHLDSKIVETLDEGYKRYFNNDKINGDLVDNSSFEPDLLIDNSK</sequence>
<proteinExistence type="predicted"/>
<name>A0ACB5TH51_CANBO</name>
<organism evidence="1 2">
    <name type="scientific">Candida boidinii</name>
    <name type="common">Yeast</name>
    <dbReference type="NCBI Taxonomy" id="5477"/>
    <lineage>
        <taxon>Eukaryota</taxon>
        <taxon>Fungi</taxon>
        <taxon>Dikarya</taxon>
        <taxon>Ascomycota</taxon>
        <taxon>Saccharomycotina</taxon>
        <taxon>Pichiomycetes</taxon>
        <taxon>Pichiales</taxon>
        <taxon>Pichiaceae</taxon>
        <taxon>Ogataea</taxon>
        <taxon>Ogataea/Candida clade</taxon>
    </lineage>
</organism>